<dbReference type="AlphaFoldDB" id="K1RVN3"/>
<dbReference type="InterPro" id="IPR002347">
    <property type="entry name" value="SDR_fam"/>
</dbReference>
<reference evidence="1" key="1">
    <citation type="journal article" date="2013" name="Environ. Microbiol.">
        <title>Microbiota from the distal guts of lean and obese adolescents exhibit partial functional redundancy besides clear differences in community structure.</title>
        <authorList>
            <person name="Ferrer M."/>
            <person name="Ruiz A."/>
            <person name="Lanza F."/>
            <person name="Haange S.B."/>
            <person name="Oberbach A."/>
            <person name="Till H."/>
            <person name="Bargiela R."/>
            <person name="Campoy C."/>
            <person name="Segura M.T."/>
            <person name="Richter M."/>
            <person name="von Bergen M."/>
            <person name="Seifert J."/>
            <person name="Suarez A."/>
        </authorList>
    </citation>
    <scope>NUCLEOTIDE SEQUENCE</scope>
</reference>
<protein>
    <submittedName>
        <fullName evidence="1">Uncharacterized protein</fullName>
    </submittedName>
</protein>
<proteinExistence type="predicted"/>
<sequence length="44" mass="4726">MANIIITGANQGIGYYFTEQALKDGNKVAVLDVETDKLEVLAQA</sequence>
<dbReference type="Pfam" id="PF00106">
    <property type="entry name" value="adh_short"/>
    <property type="match status" value="1"/>
</dbReference>
<dbReference type="EMBL" id="AJWZ01010105">
    <property type="protein sequence ID" value="EKC49413.1"/>
    <property type="molecule type" value="Genomic_DNA"/>
</dbReference>
<accession>K1RVN3</accession>
<name>K1RVN3_9ZZZZ</name>
<dbReference type="SUPFAM" id="SSF51735">
    <property type="entry name" value="NAD(P)-binding Rossmann-fold domains"/>
    <property type="match status" value="1"/>
</dbReference>
<organism evidence="1">
    <name type="scientific">human gut metagenome</name>
    <dbReference type="NCBI Taxonomy" id="408170"/>
    <lineage>
        <taxon>unclassified sequences</taxon>
        <taxon>metagenomes</taxon>
        <taxon>organismal metagenomes</taxon>
    </lineage>
</organism>
<dbReference type="InterPro" id="IPR036291">
    <property type="entry name" value="NAD(P)-bd_dom_sf"/>
</dbReference>
<comment type="caution">
    <text evidence="1">The sequence shown here is derived from an EMBL/GenBank/DDBJ whole genome shotgun (WGS) entry which is preliminary data.</text>
</comment>
<gene>
    <name evidence="1" type="ORF">OBE_14653</name>
</gene>
<dbReference type="Gene3D" id="3.40.50.720">
    <property type="entry name" value="NAD(P)-binding Rossmann-like Domain"/>
    <property type="match status" value="1"/>
</dbReference>
<evidence type="ECO:0000313" key="1">
    <source>
        <dbReference type="EMBL" id="EKC49413.1"/>
    </source>
</evidence>
<feature type="non-terminal residue" evidence="1">
    <location>
        <position position="44"/>
    </location>
</feature>